<accession>A0AAQ3NTC8</accession>
<feature type="transmembrane region" description="Helical" evidence="2">
    <location>
        <begin position="12"/>
        <end position="38"/>
    </location>
</feature>
<name>A0AAQ3NTC8_VIGMU</name>
<evidence type="ECO:0000313" key="3">
    <source>
        <dbReference type="EMBL" id="WVZ14437.1"/>
    </source>
</evidence>
<reference evidence="3 4" key="1">
    <citation type="journal article" date="2023" name="Life. Sci Alliance">
        <title>Evolutionary insights into 3D genome organization and epigenetic landscape of Vigna mungo.</title>
        <authorList>
            <person name="Junaid A."/>
            <person name="Singh B."/>
            <person name="Bhatia S."/>
        </authorList>
    </citation>
    <scope>NUCLEOTIDE SEQUENCE [LARGE SCALE GENOMIC DNA]</scope>
    <source>
        <strain evidence="3">Urdbean</strain>
    </source>
</reference>
<dbReference type="EMBL" id="CP144697">
    <property type="protein sequence ID" value="WVZ14437.1"/>
    <property type="molecule type" value="Genomic_DNA"/>
</dbReference>
<feature type="compositionally biased region" description="Basic and acidic residues" evidence="1">
    <location>
        <begin position="86"/>
        <end position="102"/>
    </location>
</feature>
<protein>
    <submittedName>
        <fullName evidence="3">Uncharacterized protein</fullName>
    </submittedName>
</protein>
<sequence length="102" mass="11088">MVENKALQKVLVGSAIVNLGSFYFVGVPSAVVLGFVIIHMKGKGLWLGIVSAFMMQVKIFAVITIKASWEKEATKAARRVKSSRVPPREGVEGAKDTLENEI</sequence>
<organism evidence="3 4">
    <name type="scientific">Vigna mungo</name>
    <name type="common">Black gram</name>
    <name type="synonym">Phaseolus mungo</name>
    <dbReference type="NCBI Taxonomy" id="3915"/>
    <lineage>
        <taxon>Eukaryota</taxon>
        <taxon>Viridiplantae</taxon>
        <taxon>Streptophyta</taxon>
        <taxon>Embryophyta</taxon>
        <taxon>Tracheophyta</taxon>
        <taxon>Spermatophyta</taxon>
        <taxon>Magnoliopsida</taxon>
        <taxon>eudicotyledons</taxon>
        <taxon>Gunneridae</taxon>
        <taxon>Pentapetalae</taxon>
        <taxon>rosids</taxon>
        <taxon>fabids</taxon>
        <taxon>Fabales</taxon>
        <taxon>Fabaceae</taxon>
        <taxon>Papilionoideae</taxon>
        <taxon>50 kb inversion clade</taxon>
        <taxon>NPAAA clade</taxon>
        <taxon>indigoferoid/millettioid clade</taxon>
        <taxon>Phaseoleae</taxon>
        <taxon>Vigna</taxon>
    </lineage>
</organism>
<evidence type="ECO:0000313" key="4">
    <source>
        <dbReference type="Proteomes" id="UP001374535"/>
    </source>
</evidence>
<proteinExistence type="predicted"/>
<feature type="transmembrane region" description="Helical" evidence="2">
    <location>
        <begin position="44"/>
        <end position="65"/>
    </location>
</feature>
<keyword evidence="4" id="KW-1185">Reference proteome</keyword>
<evidence type="ECO:0000256" key="1">
    <source>
        <dbReference type="SAM" id="MobiDB-lite"/>
    </source>
</evidence>
<evidence type="ECO:0000256" key="2">
    <source>
        <dbReference type="SAM" id="Phobius"/>
    </source>
</evidence>
<keyword evidence="2" id="KW-0812">Transmembrane</keyword>
<feature type="region of interest" description="Disordered" evidence="1">
    <location>
        <begin position="78"/>
        <end position="102"/>
    </location>
</feature>
<gene>
    <name evidence="3" type="ORF">V8G54_012003</name>
</gene>
<keyword evidence="2" id="KW-0472">Membrane</keyword>
<dbReference type="Proteomes" id="UP001374535">
    <property type="component" value="Chromosome 4"/>
</dbReference>
<dbReference type="AlphaFoldDB" id="A0AAQ3NTC8"/>
<keyword evidence="2" id="KW-1133">Transmembrane helix</keyword>